<dbReference type="GO" id="GO:0004322">
    <property type="term" value="F:ferroxidase activity"/>
    <property type="evidence" value="ECO:0007669"/>
    <property type="project" value="UniProtKB-EC"/>
</dbReference>
<keyword evidence="2 8" id="KW-0409">Iron storage</keyword>
<dbReference type="EMBL" id="CAJNOC010000185">
    <property type="protein sequence ID" value="CAF0724142.1"/>
    <property type="molecule type" value="Genomic_DNA"/>
</dbReference>
<keyword evidence="5 8" id="KW-0408">Iron</keyword>
<evidence type="ECO:0000256" key="6">
    <source>
        <dbReference type="ARBA" id="ARBA00025111"/>
    </source>
</evidence>
<protein>
    <recommendedName>
        <fullName evidence="8">Ferritin</fullName>
        <ecNumber evidence="8">1.16.3.1</ecNumber>
    </recommendedName>
</protein>
<evidence type="ECO:0000256" key="3">
    <source>
        <dbReference type="ARBA" id="ARBA00022723"/>
    </source>
</evidence>
<proteinExistence type="inferred from homology"/>
<comment type="function">
    <text evidence="8">Stores iron in a soluble, non-toxic, readily available form. Important for iron homeostasis. Iron is taken up in the ferrous form and deposited as ferric hydroxides after oxidation.</text>
</comment>
<dbReference type="AlphaFoldDB" id="A0A813MXV6"/>
<dbReference type="InterPro" id="IPR008331">
    <property type="entry name" value="Ferritin_DPS_dom"/>
</dbReference>
<comment type="similarity">
    <text evidence="1 8">Belongs to the ferritin family.</text>
</comment>
<dbReference type="PROSITE" id="PS50905">
    <property type="entry name" value="FERRITIN_LIKE"/>
    <property type="match status" value="1"/>
</dbReference>
<organism evidence="10 11">
    <name type="scientific">Brachionus calyciflorus</name>
    <dbReference type="NCBI Taxonomy" id="104777"/>
    <lineage>
        <taxon>Eukaryota</taxon>
        <taxon>Metazoa</taxon>
        <taxon>Spiralia</taxon>
        <taxon>Gnathifera</taxon>
        <taxon>Rotifera</taxon>
        <taxon>Eurotatoria</taxon>
        <taxon>Monogononta</taxon>
        <taxon>Pseudotrocha</taxon>
        <taxon>Ploima</taxon>
        <taxon>Brachionidae</taxon>
        <taxon>Brachionus</taxon>
    </lineage>
</organism>
<dbReference type="Pfam" id="PF00210">
    <property type="entry name" value="Ferritin"/>
    <property type="match status" value="1"/>
</dbReference>
<keyword evidence="3 8" id="KW-0479">Metal-binding</keyword>
<comment type="catalytic activity">
    <reaction evidence="7 8">
        <text>4 Fe(2+) + O2 + 4 H(+) = 4 Fe(3+) + 2 H2O</text>
        <dbReference type="Rhea" id="RHEA:11148"/>
        <dbReference type="ChEBI" id="CHEBI:15377"/>
        <dbReference type="ChEBI" id="CHEBI:15378"/>
        <dbReference type="ChEBI" id="CHEBI:15379"/>
        <dbReference type="ChEBI" id="CHEBI:29033"/>
        <dbReference type="ChEBI" id="CHEBI:29034"/>
        <dbReference type="EC" id="1.16.3.1"/>
    </reaction>
</comment>
<evidence type="ECO:0000256" key="7">
    <source>
        <dbReference type="ARBA" id="ARBA00047990"/>
    </source>
</evidence>
<gene>
    <name evidence="10" type="ORF">OXX778_LOCUS2394</name>
</gene>
<evidence type="ECO:0000256" key="5">
    <source>
        <dbReference type="ARBA" id="ARBA00023004"/>
    </source>
</evidence>
<dbReference type="InterPro" id="IPR012347">
    <property type="entry name" value="Ferritin-like"/>
</dbReference>
<evidence type="ECO:0000256" key="1">
    <source>
        <dbReference type="ARBA" id="ARBA00007513"/>
    </source>
</evidence>
<comment type="caution">
    <text evidence="10">The sequence shown here is derived from an EMBL/GenBank/DDBJ whole genome shotgun (WGS) entry which is preliminary data.</text>
</comment>
<evidence type="ECO:0000313" key="10">
    <source>
        <dbReference type="EMBL" id="CAF0724142.1"/>
    </source>
</evidence>
<dbReference type="OrthoDB" id="186462at2759"/>
<dbReference type="Proteomes" id="UP000663879">
    <property type="component" value="Unassembled WGS sequence"/>
</dbReference>
<dbReference type="GO" id="GO:0005737">
    <property type="term" value="C:cytoplasm"/>
    <property type="evidence" value="ECO:0007669"/>
    <property type="project" value="TreeGrafter"/>
</dbReference>
<dbReference type="EC" id="1.16.3.1" evidence="8"/>
<reference evidence="10" key="1">
    <citation type="submission" date="2021-02" db="EMBL/GenBank/DDBJ databases">
        <authorList>
            <person name="Nowell W R."/>
        </authorList>
    </citation>
    <scope>NUCLEOTIDE SEQUENCE</scope>
    <source>
        <strain evidence="10">Ploen Becks lab</strain>
    </source>
</reference>
<dbReference type="Gene3D" id="1.20.1260.10">
    <property type="match status" value="1"/>
</dbReference>
<dbReference type="GO" id="GO:0008198">
    <property type="term" value="F:ferrous iron binding"/>
    <property type="evidence" value="ECO:0007669"/>
    <property type="project" value="TreeGrafter"/>
</dbReference>
<dbReference type="SUPFAM" id="SSF47240">
    <property type="entry name" value="Ferritin-like"/>
    <property type="match status" value="1"/>
</dbReference>
<feature type="domain" description="Ferritin-like diiron" evidence="9">
    <location>
        <begin position="18"/>
        <end position="167"/>
    </location>
</feature>
<evidence type="ECO:0000256" key="2">
    <source>
        <dbReference type="ARBA" id="ARBA00022434"/>
    </source>
</evidence>
<evidence type="ECO:0000313" key="11">
    <source>
        <dbReference type="Proteomes" id="UP000663879"/>
    </source>
</evidence>
<name>A0A813MXV6_9BILA</name>
<keyword evidence="11" id="KW-1185">Reference proteome</keyword>
<dbReference type="InterPro" id="IPR009040">
    <property type="entry name" value="Ferritin-like_diiron"/>
</dbReference>
<comment type="function">
    <text evidence="6">Stores iron in a soluble, non-toxic, readily available form. Important for iron homeostasis. Has ferroxidase activity. Iron is taken up in the ferrous form and deposited as ferric hydroxides after oxidation.</text>
</comment>
<evidence type="ECO:0000259" key="9">
    <source>
        <dbReference type="PROSITE" id="PS50905"/>
    </source>
</evidence>
<accession>A0A813MXV6</accession>
<dbReference type="GO" id="GO:0006879">
    <property type="term" value="P:intracellular iron ion homeostasis"/>
    <property type="evidence" value="ECO:0007669"/>
    <property type="project" value="UniProtKB-KW"/>
</dbReference>
<sequence>MGNYTASYTRTDNGLIRHNFTTDSEEYLNNLINVLFTGCYNCEAMAYYFDRSDIGLYGMADFCRYGSFYVTRINKKVMDYVVERGGRICLATITKPEWVSNTTPLKYLETLCVKLKELYNFGQKIHENADIKNDPNLTDFLETELIEPLALMIREIEVLWSNLSLAGSGLGEFEFNKDLERYINQFMDEKLELLEETDLEEIWL</sequence>
<evidence type="ECO:0000256" key="4">
    <source>
        <dbReference type="ARBA" id="ARBA00023002"/>
    </source>
</evidence>
<dbReference type="GO" id="GO:0006826">
    <property type="term" value="P:iron ion transport"/>
    <property type="evidence" value="ECO:0007669"/>
    <property type="project" value="InterPro"/>
</dbReference>
<keyword evidence="4 8" id="KW-0560">Oxidoreductase</keyword>
<dbReference type="InterPro" id="IPR001519">
    <property type="entry name" value="Ferritin"/>
</dbReference>
<dbReference type="PANTHER" id="PTHR11431:SF75">
    <property type="entry name" value="FERRITIN"/>
    <property type="match status" value="1"/>
</dbReference>
<evidence type="ECO:0000256" key="8">
    <source>
        <dbReference type="RuleBase" id="RU361145"/>
    </source>
</evidence>
<dbReference type="PANTHER" id="PTHR11431">
    <property type="entry name" value="FERRITIN"/>
    <property type="match status" value="1"/>
</dbReference>
<dbReference type="InterPro" id="IPR009078">
    <property type="entry name" value="Ferritin-like_SF"/>
</dbReference>
<dbReference type="GO" id="GO:0008199">
    <property type="term" value="F:ferric iron binding"/>
    <property type="evidence" value="ECO:0007669"/>
    <property type="project" value="InterPro"/>
</dbReference>